<dbReference type="PROSITE" id="PS50011">
    <property type="entry name" value="PROTEIN_KINASE_DOM"/>
    <property type="match status" value="1"/>
</dbReference>
<comment type="caution">
    <text evidence="17">The sequence shown here is derived from an EMBL/GenBank/DDBJ whole genome shotgun (WGS) entry which is preliminary data.</text>
</comment>
<evidence type="ECO:0000313" key="17">
    <source>
        <dbReference type="EMBL" id="KAG6427280.1"/>
    </source>
</evidence>
<dbReference type="InterPro" id="IPR017441">
    <property type="entry name" value="Protein_kinase_ATP_BS"/>
</dbReference>
<dbReference type="PROSITE" id="PS00108">
    <property type="entry name" value="PROTEIN_KINASE_ST"/>
    <property type="match status" value="1"/>
</dbReference>
<dbReference type="Proteomes" id="UP000298416">
    <property type="component" value="Unassembled WGS sequence"/>
</dbReference>
<feature type="compositionally biased region" description="Basic residues" evidence="15">
    <location>
        <begin position="431"/>
        <end position="440"/>
    </location>
</feature>
<dbReference type="InterPro" id="IPR008271">
    <property type="entry name" value="Ser/Thr_kinase_AS"/>
</dbReference>
<evidence type="ECO:0000256" key="2">
    <source>
        <dbReference type="ARBA" id="ARBA00012513"/>
    </source>
</evidence>
<keyword evidence="4 14" id="KW-0723">Serine/threonine-protein kinase</keyword>
<dbReference type="EC" id="2.7.11.1" evidence="2"/>
<protein>
    <recommendedName>
        <fullName evidence="2">non-specific serine/threonine protein kinase</fullName>
        <ecNumber evidence="2">2.7.11.1</ecNumber>
    </recommendedName>
</protein>
<dbReference type="Gene3D" id="3.30.200.20">
    <property type="entry name" value="Phosphorylase Kinase, domain 1"/>
    <property type="match status" value="1"/>
</dbReference>
<dbReference type="GO" id="GO:0005524">
    <property type="term" value="F:ATP binding"/>
    <property type="evidence" value="ECO:0007669"/>
    <property type="project" value="UniProtKB-UniRule"/>
</dbReference>
<keyword evidence="9 13" id="KW-0067">ATP-binding</keyword>
<dbReference type="OrthoDB" id="4062651at2759"/>
<evidence type="ECO:0000256" key="1">
    <source>
        <dbReference type="ARBA" id="ARBA00004496"/>
    </source>
</evidence>
<evidence type="ECO:0000256" key="11">
    <source>
        <dbReference type="ARBA" id="ARBA00048679"/>
    </source>
</evidence>
<proteinExistence type="inferred from homology"/>
<keyword evidence="8" id="KW-0418">Kinase</keyword>
<evidence type="ECO:0000259" key="16">
    <source>
        <dbReference type="PROSITE" id="PS50011"/>
    </source>
</evidence>
<dbReference type="PROSITE" id="PS00107">
    <property type="entry name" value="PROTEIN_KINASE_ATP"/>
    <property type="match status" value="1"/>
</dbReference>
<evidence type="ECO:0000256" key="14">
    <source>
        <dbReference type="RuleBase" id="RU000304"/>
    </source>
</evidence>
<sequence>MADQNTQEIVPIRRKHAKNPSIGTPTYQKFSFSFPCSTSAQDLRAYETEQKDTSKEAVKYETETEAEAEAEAETNVVKYEEKPPSKKCGSKTSWGWRRFVKLWKKSPIKRIPVPKVVSRRISRNFRQNSFDIDSSPFKYTWKTFTYPQLKTATNNFSPENLIGKGGYSEVYKGCLANEECVAIKRLNKGVPEEDVFNFLSEIGIIAHLNHPNTARMIGYGVDGGAFLVLQLSPLGSLGAMLHNSDTKVEWSKRYKIMLGVAEGLHYLHECCERRIIHRDIKADNVLLSEDFEPRICDFGLSKWLPKHWSHHNATKFEGTFGYLAPEYFMHGIVDEKIDIFSFGVLLLELITGRQALDESKNSLVLWAKPLLDKNAVEELVDPSLENEYVAEQMDWVISTANLCIQQSPVLRPQMHQVIELLRGESNEKRGSPKGKKKQASHQRTYSEELSYVDEYNSTKCLIGR</sequence>
<dbReference type="InterPro" id="IPR046958">
    <property type="entry name" value="RBK1/2/STUNTED"/>
</dbReference>
<keyword evidence="18" id="KW-1185">Reference proteome</keyword>
<evidence type="ECO:0000256" key="5">
    <source>
        <dbReference type="ARBA" id="ARBA00022553"/>
    </source>
</evidence>
<reference evidence="17" key="2">
    <citation type="submission" date="2020-08" db="EMBL/GenBank/DDBJ databases">
        <title>Plant Genome Project.</title>
        <authorList>
            <person name="Zhang R.-G."/>
        </authorList>
    </citation>
    <scope>NUCLEOTIDE SEQUENCE</scope>
    <source>
        <strain evidence="17">Huo1</strain>
        <tissue evidence="17">Leaf</tissue>
    </source>
</reference>
<feature type="binding site" evidence="13">
    <location>
        <position position="184"/>
    </location>
    <ligand>
        <name>ATP</name>
        <dbReference type="ChEBI" id="CHEBI:30616"/>
    </ligand>
</feature>
<evidence type="ECO:0000256" key="4">
    <source>
        <dbReference type="ARBA" id="ARBA00022527"/>
    </source>
</evidence>
<dbReference type="SMART" id="SM00220">
    <property type="entry name" value="S_TKc"/>
    <property type="match status" value="1"/>
</dbReference>
<accession>A0A8X8YC32</accession>
<dbReference type="GO" id="GO:0005737">
    <property type="term" value="C:cytoplasm"/>
    <property type="evidence" value="ECO:0007669"/>
    <property type="project" value="UniProtKB-SubCell"/>
</dbReference>
<evidence type="ECO:0000256" key="8">
    <source>
        <dbReference type="ARBA" id="ARBA00022777"/>
    </source>
</evidence>
<comment type="catalytic activity">
    <reaction evidence="10">
        <text>L-threonyl-[protein] + ATP = O-phospho-L-threonyl-[protein] + ADP + H(+)</text>
        <dbReference type="Rhea" id="RHEA:46608"/>
        <dbReference type="Rhea" id="RHEA-COMP:11060"/>
        <dbReference type="Rhea" id="RHEA-COMP:11605"/>
        <dbReference type="ChEBI" id="CHEBI:15378"/>
        <dbReference type="ChEBI" id="CHEBI:30013"/>
        <dbReference type="ChEBI" id="CHEBI:30616"/>
        <dbReference type="ChEBI" id="CHEBI:61977"/>
        <dbReference type="ChEBI" id="CHEBI:456216"/>
        <dbReference type="EC" id="2.7.11.1"/>
    </reaction>
</comment>
<dbReference type="EMBL" id="PNBA02000004">
    <property type="protein sequence ID" value="KAG6427280.1"/>
    <property type="molecule type" value="Genomic_DNA"/>
</dbReference>
<evidence type="ECO:0000256" key="15">
    <source>
        <dbReference type="SAM" id="MobiDB-lite"/>
    </source>
</evidence>
<comment type="subcellular location">
    <subcellularLocation>
        <location evidence="1">Cytoplasm</location>
    </subcellularLocation>
</comment>
<dbReference type="PANTHER" id="PTHR47987">
    <property type="entry name" value="OS08G0249100 PROTEIN"/>
    <property type="match status" value="1"/>
</dbReference>
<feature type="region of interest" description="Disordered" evidence="15">
    <location>
        <begin position="422"/>
        <end position="445"/>
    </location>
</feature>
<evidence type="ECO:0000256" key="10">
    <source>
        <dbReference type="ARBA" id="ARBA00047899"/>
    </source>
</evidence>
<keyword evidence="7 13" id="KW-0547">Nucleotide-binding</keyword>
<comment type="similarity">
    <text evidence="14">Belongs to the protein kinase superfamily.</text>
</comment>
<keyword evidence="6" id="KW-0808">Transferase</keyword>
<dbReference type="GO" id="GO:0004674">
    <property type="term" value="F:protein serine/threonine kinase activity"/>
    <property type="evidence" value="ECO:0007669"/>
    <property type="project" value="UniProtKB-KW"/>
</dbReference>
<dbReference type="Gene3D" id="1.10.510.10">
    <property type="entry name" value="Transferase(Phosphotransferase) domain 1"/>
    <property type="match status" value="1"/>
</dbReference>
<dbReference type="InterPro" id="IPR001245">
    <property type="entry name" value="Ser-Thr/Tyr_kinase_cat_dom"/>
</dbReference>
<keyword evidence="5" id="KW-0597">Phosphoprotein</keyword>
<organism evidence="17">
    <name type="scientific">Salvia splendens</name>
    <name type="common">Scarlet sage</name>
    <dbReference type="NCBI Taxonomy" id="180675"/>
    <lineage>
        <taxon>Eukaryota</taxon>
        <taxon>Viridiplantae</taxon>
        <taxon>Streptophyta</taxon>
        <taxon>Embryophyta</taxon>
        <taxon>Tracheophyta</taxon>
        <taxon>Spermatophyta</taxon>
        <taxon>Magnoliopsida</taxon>
        <taxon>eudicotyledons</taxon>
        <taxon>Gunneridae</taxon>
        <taxon>Pentapetalae</taxon>
        <taxon>asterids</taxon>
        <taxon>lamiids</taxon>
        <taxon>Lamiales</taxon>
        <taxon>Lamiaceae</taxon>
        <taxon>Nepetoideae</taxon>
        <taxon>Mentheae</taxon>
        <taxon>Salviinae</taxon>
        <taxon>Salvia</taxon>
        <taxon>Salvia subgen. Calosphace</taxon>
        <taxon>core Calosphace</taxon>
    </lineage>
</organism>
<dbReference type="GO" id="GO:0051020">
    <property type="term" value="F:GTPase binding"/>
    <property type="evidence" value="ECO:0007669"/>
    <property type="project" value="UniProtKB-ARBA"/>
</dbReference>
<evidence type="ECO:0000256" key="9">
    <source>
        <dbReference type="ARBA" id="ARBA00022840"/>
    </source>
</evidence>
<comment type="catalytic activity">
    <reaction evidence="11">
        <text>L-seryl-[protein] + ATP = O-phospho-L-seryl-[protein] + ADP + H(+)</text>
        <dbReference type="Rhea" id="RHEA:17989"/>
        <dbReference type="Rhea" id="RHEA-COMP:9863"/>
        <dbReference type="Rhea" id="RHEA-COMP:11604"/>
        <dbReference type="ChEBI" id="CHEBI:15378"/>
        <dbReference type="ChEBI" id="CHEBI:29999"/>
        <dbReference type="ChEBI" id="CHEBI:30616"/>
        <dbReference type="ChEBI" id="CHEBI:83421"/>
        <dbReference type="ChEBI" id="CHEBI:456216"/>
        <dbReference type="EC" id="2.7.11.1"/>
    </reaction>
</comment>
<dbReference type="FunFam" id="1.10.510.10:FF:000335">
    <property type="entry name" value="receptor-like cytosolic serine/threonine-protein kinase RBK2"/>
    <property type="match status" value="1"/>
</dbReference>
<dbReference type="InterPro" id="IPR000719">
    <property type="entry name" value="Prot_kinase_dom"/>
</dbReference>
<feature type="region of interest" description="Disordered" evidence="15">
    <location>
        <begin position="1"/>
        <end position="22"/>
    </location>
</feature>
<evidence type="ECO:0000313" key="18">
    <source>
        <dbReference type="Proteomes" id="UP000298416"/>
    </source>
</evidence>
<reference evidence="17" key="1">
    <citation type="submission" date="2018-01" db="EMBL/GenBank/DDBJ databases">
        <authorList>
            <person name="Mao J.F."/>
        </authorList>
    </citation>
    <scope>NUCLEOTIDE SEQUENCE</scope>
    <source>
        <strain evidence="17">Huo1</strain>
        <tissue evidence="17">Leaf</tissue>
    </source>
</reference>
<dbReference type="SUPFAM" id="SSF56112">
    <property type="entry name" value="Protein kinase-like (PK-like)"/>
    <property type="match status" value="1"/>
</dbReference>
<dbReference type="PANTHER" id="PTHR47987:SF14">
    <property type="entry name" value="RECEPTOR-LIKE CYTOSOLIC SERINE_THREONINE-PROTEIN KINASE RBK2"/>
    <property type="match status" value="1"/>
</dbReference>
<dbReference type="AlphaFoldDB" id="A0A8X8YC32"/>
<evidence type="ECO:0000256" key="3">
    <source>
        <dbReference type="ARBA" id="ARBA00022490"/>
    </source>
</evidence>
<evidence type="ECO:0000256" key="13">
    <source>
        <dbReference type="PROSITE-ProRule" id="PRU10141"/>
    </source>
</evidence>
<keyword evidence="3" id="KW-0963">Cytoplasm</keyword>
<dbReference type="Pfam" id="PF07714">
    <property type="entry name" value="PK_Tyr_Ser-Thr"/>
    <property type="match status" value="1"/>
</dbReference>
<name>A0A8X8YC32_SALSN</name>
<evidence type="ECO:0000256" key="12">
    <source>
        <dbReference type="ARBA" id="ARBA00063228"/>
    </source>
</evidence>
<evidence type="ECO:0000256" key="7">
    <source>
        <dbReference type="ARBA" id="ARBA00022741"/>
    </source>
</evidence>
<evidence type="ECO:0000256" key="6">
    <source>
        <dbReference type="ARBA" id="ARBA00022679"/>
    </source>
</evidence>
<dbReference type="InterPro" id="IPR011009">
    <property type="entry name" value="Kinase-like_dom_sf"/>
</dbReference>
<comment type="subunit">
    <text evidence="12">Interacts with ARAC5 and ARAC10.</text>
</comment>
<feature type="domain" description="Protein kinase" evidence="16">
    <location>
        <begin position="156"/>
        <end position="421"/>
    </location>
</feature>
<gene>
    <name evidence="17" type="ORF">SASPL_111522</name>
</gene>